<comment type="similarity">
    <text evidence="3">Belongs to the methyl-accepting chemotaxis (MCP) protein family.</text>
</comment>
<name>A0A0F5FQ85_9HYPH</name>
<evidence type="ECO:0008006" key="10">
    <source>
        <dbReference type="Google" id="ProtNLM"/>
    </source>
</evidence>
<evidence type="ECO:0000313" key="8">
    <source>
        <dbReference type="EMBL" id="KKB11024.1"/>
    </source>
</evidence>
<comment type="caution">
    <text evidence="8">The sequence shown here is derived from an EMBL/GenBank/DDBJ whole genome shotgun (WGS) entry which is preliminary data.</text>
</comment>
<dbReference type="GO" id="GO:0004888">
    <property type="term" value="F:transmembrane signaling receptor activity"/>
    <property type="evidence" value="ECO:0007669"/>
    <property type="project" value="TreeGrafter"/>
</dbReference>
<dbReference type="SUPFAM" id="SSF158472">
    <property type="entry name" value="HAMP domain-like"/>
    <property type="match status" value="1"/>
</dbReference>
<keyword evidence="5" id="KW-0812">Transmembrane</keyword>
<dbReference type="GO" id="GO:0006935">
    <property type="term" value="P:chemotaxis"/>
    <property type="evidence" value="ECO:0007669"/>
    <property type="project" value="UniProtKB-KW"/>
</dbReference>
<evidence type="ECO:0000256" key="2">
    <source>
        <dbReference type="ARBA" id="ARBA00022481"/>
    </source>
</evidence>
<dbReference type="SMART" id="SM00304">
    <property type="entry name" value="HAMP"/>
    <property type="match status" value="2"/>
</dbReference>
<dbReference type="SUPFAM" id="SSF58104">
    <property type="entry name" value="Methyl-accepting chemotaxis protein (MCP) signaling domain"/>
    <property type="match status" value="1"/>
</dbReference>
<proteinExistence type="inferred from homology"/>
<dbReference type="PROSITE" id="PS50885">
    <property type="entry name" value="HAMP"/>
    <property type="match status" value="2"/>
</dbReference>
<evidence type="ECO:0000256" key="5">
    <source>
        <dbReference type="SAM" id="Phobius"/>
    </source>
</evidence>
<keyword evidence="4" id="KW-0807">Transducer</keyword>
<feature type="domain" description="Methyl-accepting transducer" evidence="6">
    <location>
        <begin position="380"/>
        <end position="609"/>
    </location>
</feature>
<dbReference type="Proteomes" id="UP000033632">
    <property type="component" value="Unassembled WGS sequence"/>
</dbReference>
<dbReference type="GO" id="GO:0005886">
    <property type="term" value="C:plasma membrane"/>
    <property type="evidence" value="ECO:0007669"/>
    <property type="project" value="TreeGrafter"/>
</dbReference>
<evidence type="ECO:0000256" key="1">
    <source>
        <dbReference type="ARBA" id="ARBA00004370"/>
    </source>
</evidence>
<dbReference type="PROSITE" id="PS50111">
    <property type="entry name" value="CHEMOTAXIS_TRANSDUC_2"/>
    <property type="match status" value="1"/>
</dbReference>
<dbReference type="Pfam" id="PF00015">
    <property type="entry name" value="MCPsignal"/>
    <property type="match status" value="1"/>
</dbReference>
<dbReference type="PATRIC" id="fig|443610.3.peg.1200"/>
<organism evidence="8 9">
    <name type="scientific">Devosia geojensis</name>
    <dbReference type="NCBI Taxonomy" id="443610"/>
    <lineage>
        <taxon>Bacteria</taxon>
        <taxon>Pseudomonadati</taxon>
        <taxon>Pseudomonadota</taxon>
        <taxon>Alphaproteobacteria</taxon>
        <taxon>Hyphomicrobiales</taxon>
        <taxon>Devosiaceae</taxon>
        <taxon>Devosia</taxon>
    </lineage>
</organism>
<dbReference type="Pfam" id="PF18947">
    <property type="entry name" value="HAMP_2"/>
    <property type="match status" value="1"/>
</dbReference>
<dbReference type="Gene3D" id="1.10.287.950">
    <property type="entry name" value="Methyl-accepting chemotaxis protein"/>
    <property type="match status" value="1"/>
</dbReference>
<dbReference type="RefSeq" id="WP_046109383.1">
    <property type="nucleotide sequence ID" value="NZ_JZEX01000124.1"/>
</dbReference>
<dbReference type="OrthoDB" id="3289104at2"/>
<dbReference type="InterPro" id="IPR003660">
    <property type="entry name" value="HAMP_dom"/>
</dbReference>
<dbReference type="FunFam" id="1.10.287.950:FF:000001">
    <property type="entry name" value="Methyl-accepting chemotaxis sensory transducer"/>
    <property type="match status" value="1"/>
</dbReference>
<reference evidence="8 9" key="1">
    <citation type="submission" date="2015-03" db="EMBL/GenBank/DDBJ databases">
        <authorList>
            <person name="Hassan Y.I."/>
            <person name="Lepp D."/>
            <person name="Li X.-Z."/>
            <person name="Zhou T."/>
        </authorList>
    </citation>
    <scope>NUCLEOTIDE SEQUENCE [LARGE SCALE GENOMIC DNA]</scope>
    <source>
        <strain evidence="8 9">BD-c194</strain>
    </source>
</reference>
<feature type="transmembrane region" description="Helical" evidence="5">
    <location>
        <begin position="6"/>
        <end position="30"/>
    </location>
</feature>
<dbReference type="STRING" id="443610.VE25_14650"/>
<dbReference type="CDD" id="cd06225">
    <property type="entry name" value="HAMP"/>
    <property type="match status" value="1"/>
</dbReference>
<feature type="transmembrane region" description="Helical" evidence="5">
    <location>
        <begin position="184"/>
        <end position="205"/>
    </location>
</feature>
<keyword evidence="5" id="KW-0472">Membrane</keyword>
<dbReference type="InterPro" id="IPR004089">
    <property type="entry name" value="MCPsignal_dom"/>
</dbReference>
<evidence type="ECO:0000313" key="9">
    <source>
        <dbReference type="Proteomes" id="UP000033632"/>
    </source>
</evidence>
<feature type="domain" description="HAMP" evidence="7">
    <location>
        <begin position="207"/>
        <end position="260"/>
    </location>
</feature>
<evidence type="ECO:0000256" key="3">
    <source>
        <dbReference type="ARBA" id="ARBA00029447"/>
    </source>
</evidence>
<dbReference type="Gene3D" id="1.10.8.500">
    <property type="entry name" value="HAMP domain in histidine kinase"/>
    <property type="match status" value="1"/>
</dbReference>
<dbReference type="Pfam" id="PF00672">
    <property type="entry name" value="HAMP"/>
    <property type="match status" value="1"/>
</dbReference>
<evidence type="ECO:0000256" key="4">
    <source>
        <dbReference type="PROSITE-ProRule" id="PRU00284"/>
    </source>
</evidence>
<sequence>MNIRTRIYAIVWLMGLVAVVIGGMAAYVAAEYQSKLVRLEQVAERVHLGERLNRYVTAVVMESRGIYASPDTEKAAQFAEGLMGFLDDIDGLLAEWAPLVDADQQNEFDAVVSRTAEFRAFRSETARLGREESPVAANAQGNNEENRANRRAYQAEIDAVVAQDAAILASLEGELGAFQMQMMLLIGVTVVVGLGIGIAVAAYIAGATLSRPIVKLTGSMQALAEGDLATDVPFAQRKDEIGAMARALEVFKQNGVRMRELTGEEQARARLTAARAQMMEAFQQEFDEVVAASVEGDFSRRIETRFDDADIARISANFNTLLEGVDRGLSEAGAVLSALARTDLTHRMNGDHRGAFARLKDDMNRVAETLTDVAGKLRATSRAVKSATVEILAGANDLSERTTRQAATIEETSAAMEQLAATVLGNAERAGQASRNAGEVTRTAEDGGQVMGKANAAMERISASSAKISNIIGMIDDIAFQTNLLALNASVEAARAGDAGKGFAVVAVEVRRLAQSAASASGDVKALIEQSSEEVGAGSRLVAEAAAKLSAMLAAARSNNALIDDIAQQSREQATAIEEVNLAVRQMDEMTQHNAALVEETNAAIEQTETQARELDGIVEVFKVEATAPASDAPRRRAPAGRAYATVGNAALSVDPAWSES</sequence>
<dbReference type="SMART" id="SM00283">
    <property type="entry name" value="MA"/>
    <property type="match status" value="1"/>
</dbReference>
<keyword evidence="5" id="KW-1133">Transmembrane helix</keyword>
<dbReference type="AlphaFoldDB" id="A0A0F5FQ85"/>
<dbReference type="PANTHER" id="PTHR43531">
    <property type="entry name" value="PROTEIN ICFG"/>
    <property type="match status" value="1"/>
</dbReference>
<dbReference type="PANTHER" id="PTHR43531:SF14">
    <property type="entry name" value="METHYL-ACCEPTING CHEMOTAXIS PROTEIN I-RELATED"/>
    <property type="match status" value="1"/>
</dbReference>
<accession>A0A0F5FQ85</accession>
<feature type="domain" description="HAMP" evidence="7">
    <location>
        <begin position="323"/>
        <end position="375"/>
    </location>
</feature>
<evidence type="ECO:0000259" key="6">
    <source>
        <dbReference type="PROSITE" id="PS50111"/>
    </source>
</evidence>
<evidence type="ECO:0000259" key="7">
    <source>
        <dbReference type="PROSITE" id="PS50885"/>
    </source>
</evidence>
<dbReference type="EMBL" id="JZEX01000124">
    <property type="protein sequence ID" value="KKB11024.1"/>
    <property type="molecule type" value="Genomic_DNA"/>
</dbReference>
<protein>
    <recommendedName>
        <fullName evidence="10">Chemotaxis protein</fullName>
    </recommendedName>
</protein>
<dbReference type="InterPro" id="IPR051310">
    <property type="entry name" value="MCP_chemotaxis"/>
</dbReference>
<gene>
    <name evidence="8" type="ORF">VE25_14650</name>
</gene>
<keyword evidence="9" id="KW-1185">Reference proteome</keyword>
<keyword evidence="2" id="KW-0488">Methylation</keyword>
<comment type="subcellular location">
    <subcellularLocation>
        <location evidence="1">Membrane</location>
    </subcellularLocation>
</comment>
<dbReference type="GO" id="GO:0007165">
    <property type="term" value="P:signal transduction"/>
    <property type="evidence" value="ECO:0007669"/>
    <property type="project" value="UniProtKB-KW"/>
</dbReference>